<dbReference type="InterPro" id="IPR003593">
    <property type="entry name" value="AAA+_ATPase"/>
</dbReference>
<keyword evidence="6" id="KW-0378">Hydrolase</keyword>
<dbReference type="GO" id="GO:0005524">
    <property type="term" value="F:ATP binding"/>
    <property type="evidence" value="ECO:0007669"/>
    <property type="project" value="UniProtKB-UniRule"/>
</dbReference>
<evidence type="ECO:0000313" key="8">
    <source>
        <dbReference type="EMBL" id="KAL3765258.1"/>
    </source>
</evidence>
<keyword evidence="5 6" id="KW-0653">Protein transport</keyword>
<dbReference type="EMBL" id="JALLPJ020001405">
    <property type="protein sequence ID" value="KAL3765258.1"/>
    <property type="molecule type" value="Genomic_DNA"/>
</dbReference>
<evidence type="ECO:0000256" key="2">
    <source>
        <dbReference type="ARBA" id="ARBA00022448"/>
    </source>
</evidence>
<reference evidence="8 9" key="1">
    <citation type="submission" date="2024-10" db="EMBL/GenBank/DDBJ databases">
        <title>Updated reference genomes for cyclostephanoid diatoms.</title>
        <authorList>
            <person name="Roberts W.R."/>
            <person name="Alverson A.J."/>
        </authorList>
    </citation>
    <scope>NUCLEOTIDE SEQUENCE [LARGE SCALE GENOMIC DNA]</scope>
    <source>
        <strain evidence="8 9">AJA010-31</strain>
    </source>
</reference>
<dbReference type="GO" id="GO:0016192">
    <property type="term" value="P:vesicle-mediated transport"/>
    <property type="evidence" value="ECO:0007669"/>
    <property type="project" value="UniProtKB-KW"/>
</dbReference>
<dbReference type="EC" id="3.6.4.6" evidence="6"/>
<evidence type="ECO:0000259" key="7">
    <source>
        <dbReference type="SMART" id="SM00382"/>
    </source>
</evidence>
<keyword evidence="6" id="KW-0460">Magnesium</keyword>
<evidence type="ECO:0000256" key="1">
    <source>
        <dbReference type="ARBA" id="ARBA00006914"/>
    </source>
</evidence>
<evidence type="ECO:0000256" key="6">
    <source>
        <dbReference type="RuleBase" id="RU367045"/>
    </source>
</evidence>
<keyword evidence="2 6" id="KW-0813">Transport</keyword>
<dbReference type="PROSITE" id="PS00674">
    <property type="entry name" value="AAA"/>
    <property type="match status" value="1"/>
</dbReference>
<comment type="subcellular location">
    <subcellularLocation>
        <location evidence="6">Cytoplasm</location>
    </subcellularLocation>
</comment>
<keyword evidence="4 6" id="KW-0067">ATP-binding</keyword>
<dbReference type="SMART" id="SM00382">
    <property type="entry name" value="AAA"/>
    <property type="match status" value="1"/>
</dbReference>
<name>A0ABD3MMW9_9STRA</name>
<dbReference type="SUPFAM" id="SSF52540">
    <property type="entry name" value="P-loop containing nucleoside triphosphate hydrolases"/>
    <property type="match status" value="1"/>
</dbReference>
<dbReference type="Pfam" id="PF00004">
    <property type="entry name" value="AAA"/>
    <property type="match status" value="1"/>
</dbReference>
<feature type="domain" description="AAA+ ATPase" evidence="7">
    <location>
        <begin position="491"/>
        <end position="650"/>
    </location>
</feature>
<organism evidence="8 9">
    <name type="scientific">Cyclotella atomus</name>
    <dbReference type="NCBI Taxonomy" id="382360"/>
    <lineage>
        <taxon>Eukaryota</taxon>
        <taxon>Sar</taxon>
        <taxon>Stramenopiles</taxon>
        <taxon>Ochrophyta</taxon>
        <taxon>Bacillariophyta</taxon>
        <taxon>Coscinodiscophyceae</taxon>
        <taxon>Thalassiosirophycidae</taxon>
        <taxon>Stephanodiscales</taxon>
        <taxon>Stephanodiscaceae</taxon>
        <taxon>Cyclotella</taxon>
    </lineage>
</organism>
<dbReference type="Pfam" id="PF17862">
    <property type="entry name" value="AAA_lid_3"/>
    <property type="match status" value="1"/>
</dbReference>
<dbReference type="PANTHER" id="PTHR23078:SF3">
    <property type="entry name" value="VESICLE-FUSING ATPASE"/>
    <property type="match status" value="1"/>
</dbReference>
<keyword evidence="3 6" id="KW-0547">Nucleotide-binding</keyword>
<proteinExistence type="inferred from homology"/>
<evidence type="ECO:0000256" key="5">
    <source>
        <dbReference type="ARBA" id="ARBA00022927"/>
    </source>
</evidence>
<dbReference type="AlphaFoldDB" id="A0ABD3MMW9"/>
<dbReference type="GO" id="GO:0015031">
    <property type="term" value="P:protein transport"/>
    <property type="evidence" value="ECO:0007669"/>
    <property type="project" value="UniProtKB-KW"/>
</dbReference>
<comment type="cofactor">
    <cofactor evidence="6">
        <name>Mg(2+)</name>
        <dbReference type="ChEBI" id="CHEBI:18420"/>
    </cofactor>
    <text evidence="6">Binds 1 Mg(2+) ion per subunit.</text>
</comment>
<dbReference type="InterPro" id="IPR027417">
    <property type="entry name" value="P-loop_NTPase"/>
</dbReference>
<dbReference type="Gene3D" id="3.40.50.300">
    <property type="entry name" value="P-loop containing nucleotide triphosphate hydrolases"/>
    <property type="match status" value="1"/>
</dbReference>
<evidence type="ECO:0000256" key="4">
    <source>
        <dbReference type="ARBA" id="ARBA00022840"/>
    </source>
</evidence>
<sequence length="777" mass="85473">MAPTSRKTTPWLLYVSSSILFYHSINAFSTHYSSPIKALPSSHLTAISKSIDNSKHNVFTKLIQSATKTLLSSDVSENEIEHSYGSASQGQWICSRAARKMQMDVLEGLVLMNHEMKTVANDTLDHVSSTIHEPNYHDVIKPTVDSFILIVQQSLNVLIQSDVNKPDGSSSQGRWVDAPSGESLGKALDRLVMNQIQQNGTISSTQQSDDEQRAQWLRWMKNVPSPLFLDLTSHVHELIIDNHYNSNDPWISTQHLDSVDMSLERYISRIGCHVILLPSGAETSPLSLVESTGAHVYGKLLYGGVNRFRLLTSSNSVRRVGEKRESISSISGGEFSHPSWVQLGGTERRYEALDIGPAAVLELTLLPRQWQDLPTVFDKSVIAGEARTDMVLSSAALGWDPSKMLRLLTEEEISYYNATNRQNTSESIAAFQSTDVLSSHFRSAVGGLQPQIDAIIRRVLDGRSIYSNLDSNGNSLQMLEAVELAALGLQPVRGLLLYGKPGVGKTLLIREIAKALGARPPKIVSAPELLDRWVGGSERLVRELFREAEEELMMCKMASGEDDQAAFLRSALHVVVIDEIDAVFRRRIDTEDSGSITRSSVVNQLLSKLDGVNALPNVLMIGMTNRIELLDDALLRPGRLEVKVEVPLPNESGRREILQIHFGVLRSKGRLSFPLCCAIDGVRTNEPIFQDWPSSKRQQLKILASKALQPLKAMKNREAVDLASSEFTGGFSGADIAGLVRNAGSIALARSRSDGSGVNGLLITLEDVMQALAEVKV</sequence>
<keyword evidence="9" id="KW-1185">Reference proteome</keyword>
<comment type="caution">
    <text evidence="8">The sequence shown here is derived from an EMBL/GenBank/DDBJ whole genome shotgun (WGS) entry which is preliminary data.</text>
</comment>
<evidence type="ECO:0000256" key="3">
    <source>
        <dbReference type="ARBA" id="ARBA00022741"/>
    </source>
</evidence>
<dbReference type="InterPro" id="IPR003959">
    <property type="entry name" value="ATPase_AAA_core"/>
</dbReference>
<comment type="function">
    <text evidence="6">Required for vesicle-mediated transport. Catalyzes the fusion of transport vesicles within the Golgi cisternae. Is also required for transport from the endoplasmic reticulum to the Golgi stack. Seems to function as a fusion protein required for the delivery of cargo proteins to all compartments of the Golgi stack independent of vesicle origin.</text>
</comment>
<protein>
    <recommendedName>
        <fullName evidence="6">Vesicle-fusing ATPase</fullName>
        <ecNumber evidence="6">3.6.4.6</ecNumber>
    </recommendedName>
</protein>
<dbReference type="GO" id="GO:0005737">
    <property type="term" value="C:cytoplasm"/>
    <property type="evidence" value="ECO:0007669"/>
    <property type="project" value="UniProtKB-SubCell"/>
</dbReference>
<dbReference type="InterPro" id="IPR039812">
    <property type="entry name" value="Vesicle-fus_ATPase"/>
</dbReference>
<comment type="similarity">
    <text evidence="1 6">Belongs to the AAA ATPase family.</text>
</comment>
<accession>A0ABD3MMW9</accession>
<evidence type="ECO:0000313" key="9">
    <source>
        <dbReference type="Proteomes" id="UP001530400"/>
    </source>
</evidence>
<dbReference type="GO" id="GO:0016787">
    <property type="term" value="F:hydrolase activity"/>
    <property type="evidence" value="ECO:0007669"/>
    <property type="project" value="UniProtKB-KW"/>
</dbReference>
<dbReference type="PANTHER" id="PTHR23078">
    <property type="entry name" value="VESICULAR-FUSION PROTEIN NSF"/>
    <property type="match status" value="1"/>
</dbReference>
<dbReference type="GO" id="GO:0046872">
    <property type="term" value="F:metal ion binding"/>
    <property type="evidence" value="ECO:0007669"/>
    <property type="project" value="UniProtKB-UniRule"/>
</dbReference>
<dbReference type="InterPro" id="IPR041569">
    <property type="entry name" value="AAA_lid_3"/>
</dbReference>
<keyword evidence="6" id="KW-0931">ER-Golgi transport</keyword>
<dbReference type="InterPro" id="IPR003960">
    <property type="entry name" value="ATPase_AAA_CS"/>
</dbReference>
<comment type="catalytic activity">
    <reaction evidence="6">
        <text>ATP + H2O = ADP + phosphate + H(+)</text>
        <dbReference type="Rhea" id="RHEA:13065"/>
        <dbReference type="ChEBI" id="CHEBI:15377"/>
        <dbReference type="ChEBI" id="CHEBI:15378"/>
        <dbReference type="ChEBI" id="CHEBI:30616"/>
        <dbReference type="ChEBI" id="CHEBI:43474"/>
        <dbReference type="ChEBI" id="CHEBI:456216"/>
        <dbReference type="EC" id="3.6.4.6"/>
    </reaction>
</comment>
<keyword evidence="6" id="KW-0479">Metal-binding</keyword>
<dbReference type="FunFam" id="3.40.50.300:FF:000154">
    <property type="entry name" value="Vesicle-fusing ATPase 1"/>
    <property type="match status" value="1"/>
</dbReference>
<gene>
    <name evidence="8" type="ORF">ACHAWO_001199</name>
</gene>
<keyword evidence="6" id="KW-0963">Cytoplasm</keyword>
<dbReference type="Gene3D" id="1.10.8.60">
    <property type="match status" value="1"/>
</dbReference>
<dbReference type="Proteomes" id="UP001530400">
    <property type="component" value="Unassembled WGS sequence"/>
</dbReference>